<feature type="binding site" evidence="12">
    <location>
        <begin position="38"/>
        <end position="45"/>
    </location>
    <ligand>
        <name>ATP</name>
        <dbReference type="ChEBI" id="CHEBI:30616"/>
        <label>1</label>
    </ligand>
</feature>
<sequence length="554" mass="61575">MAEYIYTMRKARKAHGDKVILDDASFSLLPGAKIGVVGPNGAGKSTVLKIMAGIEQPSNGDAFLSPGYSVGILLQEPPLDESKTVLENVEDGVREIKSKVDRFNEIAEQMATEYTDALMEEMGKLQEELDHANAWDLEAQLEQAMDALGCPPGDWPVVNLSGGEKRRVALCKLLLEAPDLLLLDEPTNHLDAESVQWLEQHLAKYEGTVVAITHDRYFLDNVAEWIMELDRGRAHGYEGNYSKYLETKQARLKVEGQKDAKRAKRLKDELEWVRSSAKGRQAKSKARLARYEEMAAEAEKMRKLDFEEIQIPPGPRLGSVVVEVENLSKAFGEKVLIDDLSFTLPRNGIVGIIGPNGAGKTTLFKMIQGLEEPDGGKIKVGDTVKISYVDQSRANIDPKKTLWAVVSDELDYINVGQVEMPSRAYVSAFGFKGPDQQKPAGVLSGGERNRLNLALTLKQGGNLLLLDEPTNDLDVETLSSLENALLDFPGCAVVVSHDRWFLDRVATHILAYEGESKWFWFEGNFESYEKNKIERLGADASRPHRATYKKLTRG</sequence>
<evidence type="ECO:0000313" key="15">
    <source>
        <dbReference type="Proteomes" id="UP000694501"/>
    </source>
</evidence>
<dbReference type="GO" id="GO:0006412">
    <property type="term" value="P:translation"/>
    <property type="evidence" value="ECO:0007669"/>
    <property type="project" value="UniProtKB-KW"/>
</dbReference>
<dbReference type="InterPro" id="IPR003593">
    <property type="entry name" value="AAA+_ATPase"/>
</dbReference>
<dbReference type="SUPFAM" id="SSF52540">
    <property type="entry name" value="P-loop containing nucleoside triphosphate hydrolases"/>
    <property type="match status" value="2"/>
</dbReference>
<feature type="binding site" evidence="12">
    <location>
        <begin position="354"/>
        <end position="361"/>
    </location>
    <ligand>
        <name>ATP</name>
        <dbReference type="ChEBI" id="CHEBI:30616"/>
        <label>2</label>
    </ligand>
</feature>
<dbReference type="Pfam" id="PF12848">
    <property type="entry name" value="ABC_tran_Xtn"/>
    <property type="match status" value="1"/>
</dbReference>
<feature type="domain" description="ABC transporter" evidence="13">
    <location>
        <begin position="322"/>
        <end position="541"/>
    </location>
</feature>
<dbReference type="GO" id="GO:0016887">
    <property type="term" value="F:ATP hydrolysis activity"/>
    <property type="evidence" value="ECO:0007669"/>
    <property type="project" value="UniProtKB-UniRule"/>
</dbReference>
<dbReference type="PANTHER" id="PTHR43858:SF1">
    <property type="entry name" value="ABC TRANSPORTER-RELATED PROTEIN"/>
    <property type="match status" value="1"/>
</dbReference>
<evidence type="ECO:0000256" key="1">
    <source>
        <dbReference type="ARBA" id="ARBA00005868"/>
    </source>
</evidence>
<dbReference type="GO" id="GO:0043022">
    <property type="term" value="F:ribosome binding"/>
    <property type="evidence" value="ECO:0007669"/>
    <property type="project" value="UniProtKB-UniRule"/>
</dbReference>
<comment type="subcellular location">
    <subcellularLocation>
        <location evidence="12">Cytoplasm</location>
    </subcellularLocation>
    <text evidence="12">Associates with ribosomes and polysomes.</text>
</comment>
<evidence type="ECO:0000256" key="7">
    <source>
        <dbReference type="ARBA" id="ARBA00022801"/>
    </source>
</evidence>
<dbReference type="Proteomes" id="UP000694501">
    <property type="component" value="Unassembled WGS sequence"/>
</dbReference>
<evidence type="ECO:0000259" key="13">
    <source>
        <dbReference type="PROSITE" id="PS50893"/>
    </source>
</evidence>
<feature type="domain" description="ABC transporter" evidence="13">
    <location>
        <begin position="6"/>
        <end position="256"/>
    </location>
</feature>
<dbReference type="GO" id="GO:0045900">
    <property type="term" value="P:negative regulation of translational elongation"/>
    <property type="evidence" value="ECO:0007669"/>
    <property type="project" value="UniProtKB-UniRule"/>
</dbReference>
<dbReference type="NCBIfam" id="TIGR03719">
    <property type="entry name" value="ABC_ABC_ChvD"/>
    <property type="match status" value="1"/>
</dbReference>
<dbReference type="GO" id="GO:0005524">
    <property type="term" value="F:ATP binding"/>
    <property type="evidence" value="ECO:0007669"/>
    <property type="project" value="UniProtKB-UniRule"/>
</dbReference>
<comment type="caution">
    <text evidence="12">Lacks conserved residue(s) required for the propagation of feature annotation.</text>
</comment>
<keyword evidence="3 12" id="KW-0820">tRNA-binding</keyword>
<organism evidence="14 15">
    <name type="scientific">Streptomyces tardus</name>
    <dbReference type="NCBI Taxonomy" id="2780544"/>
    <lineage>
        <taxon>Bacteria</taxon>
        <taxon>Bacillati</taxon>
        <taxon>Actinomycetota</taxon>
        <taxon>Actinomycetes</taxon>
        <taxon>Kitasatosporales</taxon>
        <taxon>Streptomycetaceae</taxon>
        <taxon>Streptomyces</taxon>
    </lineage>
</organism>
<evidence type="ECO:0000313" key="14">
    <source>
        <dbReference type="EMBL" id="MBU7598957.1"/>
    </source>
</evidence>
<dbReference type="GO" id="GO:0000049">
    <property type="term" value="F:tRNA binding"/>
    <property type="evidence" value="ECO:0007669"/>
    <property type="project" value="UniProtKB-UniRule"/>
</dbReference>
<keyword evidence="2 12" id="KW-0963">Cytoplasm</keyword>
<dbReference type="AlphaFoldDB" id="A0A949N6D7"/>
<dbReference type="SMART" id="SM00382">
    <property type="entry name" value="AAA"/>
    <property type="match status" value="2"/>
</dbReference>
<evidence type="ECO:0000256" key="8">
    <source>
        <dbReference type="ARBA" id="ARBA00022840"/>
    </source>
</evidence>
<dbReference type="InterPro" id="IPR003439">
    <property type="entry name" value="ABC_transporter-like_ATP-bd"/>
</dbReference>
<dbReference type="RefSeq" id="WP_211042599.1">
    <property type="nucleotide sequence ID" value="NZ_JAELVF020000001.1"/>
</dbReference>
<dbReference type="NCBIfam" id="NF008775">
    <property type="entry name" value="PRK11819.1"/>
    <property type="match status" value="1"/>
</dbReference>
<comment type="catalytic activity">
    <reaction evidence="12">
        <text>ATP + H2O = ADP + phosphate + H(+)</text>
        <dbReference type="Rhea" id="RHEA:13065"/>
        <dbReference type="ChEBI" id="CHEBI:15377"/>
        <dbReference type="ChEBI" id="CHEBI:15378"/>
        <dbReference type="ChEBI" id="CHEBI:30616"/>
        <dbReference type="ChEBI" id="CHEBI:43474"/>
        <dbReference type="ChEBI" id="CHEBI:456216"/>
    </reaction>
</comment>
<keyword evidence="7 12" id="KW-0378">Hydrolase</keyword>
<comment type="subunit">
    <text evidence="12">Monomer. Probably contacts ribosomal proteins L1, L5, L33 and S7, the 16S and 23S rRNA and the P-site containing tRNA(fMet).</text>
</comment>
<dbReference type="Gene3D" id="3.40.50.300">
    <property type="entry name" value="P-loop containing nucleotide triphosphate hydrolases"/>
    <property type="match status" value="2"/>
</dbReference>
<evidence type="ECO:0000256" key="12">
    <source>
        <dbReference type="HAMAP-Rule" id="MF_00847"/>
    </source>
</evidence>
<comment type="similarity">
    <text evidence="1 12">Belongs to the ABC transporter superfamily. ABCF family. Translational throttle EttA subfamily.</text>
</comment>
<comment type="domain">
    <text evidence="12">The P-site tRNA interaction motif (PtIM domain) probably interacts with the P-site tRNA(fMet) as well as the 23S rRNA.</text>
</comment>
<comment type="caution">
    <text evidence="14">The sequence shown here is derived from an EMBL/GenBank/DDBJ whole genome shotgun (WGS) entry which is preliminary data.</text>
</comment>
<keyword evidence="15" id="KW-1185">Reference proteome</keyword>
<keyword evidence="9 12" id="KW-0810">Translation regulation</keyword>
<keyword evidence="11 12" id="KW-0648">Protein biosynthesis</keyword>
<keyword evidence="6 12" id="KW-0547">Nucleotide-binding</keyword>
<keyword evidence="4 12" id="KW-0699">rRNA-binding</keyword>
<keyword evidence="10 12" id="KW-0694">RNA-binding</keyword>
<dbReference type="CDD" id="cd03221">
    <property type="entry name" value="ABCF_EF-3"/>
    <property type="match status" value="2"/>
</dbReference>
<evidence type="ECO:0000256" key="5">
    <source>
        <dbReference type="ARBA" id="ARBA00022737"/>
    </source>
</evidence>
<accession>A0A949N6D7</accession>
<dbReference type="InterPro" id="IPR027417">
    <property type="entry name" value="P-loop_NTPase"/>
</dbReference>
<dbReference type="GO" id="GO:0005737">
    <property type="term" value="C:cytoplasm"/>
    <property type="evidence" value="ECO:0007669"/>
    <property type="project" value="UniProtKB-SubCell"/>
</dbReference>
<dbReference type="Pfam" id="PF00005">
    <property type="entry name" value="ABC_tran"/>
    <property type="match status" value="2"/>
</dbReference>
<evidence type="ECO:0000256" key="10">
    <source>
        <dbReference type="ARBA" id="ARBA00022884"/>
    </source>
</evidence>
<dbReference type="PROSITE" id="PS50893">
    <property type="entry name" value="ABC_TRANSPORTER_2"/>
    <property type="match status" value="2"/>
</dbReference>
<evidence type="ECO:0000256" key="6">
    <source>
        <dbReference type="ARBA" id="ARBA00022741"/>
    </source>
</evidence>
<comment type="domain">
    <text evidence="12">The arm domain is inserted in the first ABC transporter domain. Probably contacts ribosomal protein L1.</text>
</comment>
<dbReference type="EMBL" id="JAELVF020000001">
    <property type="protein sequence ID" value="MBU7598957.1"/>
    <property type="molecule type" value="Genomic_DNA"/>
</dbReference>
<dbReference type="FunFam" id="3.40.50.300:FF:000183">
    <property type="entry name" value="ABC transporter ATP-binding protein yjjK"/>
    <property type="match status" value="1"/>
</dbReference>
<gene>
    <name evidence="12 14" type="primary">ettA</name>
    <name evidence="14" type="ORF">JGS22_015405</name>
</gene>
<evidence type="ECO:0000256" key="4">
    <source>
        <dbReference type="ARBA" id="ARBA00022730"/>
    </source>
</evidence>
<dbReference type="InterPro" id="IPR032781">
    <property type="entry name" value="ABC_tran_Xtn"/>
</dbReference>
<evidence type="ECO:0000256" key="11">
    <source>
        <dbReference type="ARBA" id="ARBA00022917"/>
    </source>
</evidence>
<keyword evidence="5 12" id="KW-0677">Repeat</keyword>
<dbReference type="PANTHER" id="PTHR43858">
    <property type="entry name" value="ENERGY-DEPENDENT TRANSLATIONAL THROTTLE PROTEIN ETTA"/>
    <property type="match status" value="1"/>
</dbReference>
<dbReference type="EC" id="3.6.1.-" evidence="12"/>
<protein>
    <recommendedName>
        <fullName evidence="12">Energy-dependent translational throttle protein EttA</fullName>
        <ecNumber evidence="12">3.6.1.-</ecNumber>
    </recommendedName>
    <alternativeName>
        <fullName evidence="12">Translational regulatory factor EttA</fullName>
    </alternativeName>
</protein>
<evidence type="ECO:0000256" key="2">
    <source>
        <dbReference type="ARBA" id="ARBA00022490"/>
    </source>
</evidence>
<dbReference type="HAMAP" id="MF_00847">
    <property type="entry name" value="EttA"/>
    <property type="match status" value="1"/>
</dbReference>
<name>A0A949N6D7_9ACTN</name>
<dbReference type="FunFam" id="3.40.50.300:FF:000011">
    <property type="entry name" value="Putative ABC transporter ATP-binding component"/>
    <property type="match status" value="1"/>
</dbReference>
<comment type="function">
    <text evidence="12">A translation factor that gates the progression of the 70S ribosomal initiation complex (IC, containing tRNA(fMet) in the P-site) into the translation elongation cycle by using a mechanism sensitive to the ATP/ADP ratio. Binds to the 70S ribosome E-site where it modulates the state of the translating ribosome during subunit translocation. ATP hydrolysis probably frees it from the ribosome, which can enter the elongation phase.</text>
</comment>
<dbReference type="PROSITE" id="PS00211">
    <property type="entry name" value="ABC_TRANSPORTER_1"/>
    <property type="match status" value="2"/>
</dbReference>
<evidence type="ECO:0000256" key="3">
    <source>
        <dbReference type="ARBA" id="ARBA00022555"/>
    </source>
</evidence>
<keyword evidence="8 12" id="KW-0067">ATP-binding</keyword>
<dbReference type="InterPro" id="IPR017871">
    <property type="entry name" value="ABC_transporter-like_CS"/>
</dbReference>
<reference evidence="14" key="1">
    <citation type="submission" date="2021-06" db="EMBL/GenBank/DDBJ databases">
        <title>Sequencing of actinobacteria type strains.</title>
        <authorList>
            <person name="Nguyen G.-S."/>
            <person name="Wentzel A."/>
        </authorList>
    </citation>
    <scope>NUCLEOTIDE SEQUENCE</scope>
    <source>
        <strain evidence="14">P38-E01</strain>
    </source>
</reference>
<proteinExistence type="inferred from homology"/>
<dbReference type="InterPro" id="IPR022374">
    <property type="entry name" value="EttA"/>
</dbReference>
<evidence type="ECO:0000256" key="9">
    <source>
        <dbReference type="ARBA" id="ARBA00022845"/>
    </source>
</evidence>
<dbReference type="GO" id="GO:0019843">
    <property type="term" value="F:rRNA binding"/>
    <property type="evidence" value="ECO:0007669"/>
    <property type="project" value="UniProtKB-UniRule"/>
</dbReference>